<dbReference type="SUPFAM" id="SSF51556">
    <property type="entry name" value="Metallo-dependent hydrolases"/>
    <property type="match status" value="1"/>
</dbReference>
<dbReference type="Proteomes" id="UP000677244">
    <property type="component" value="Unassembled WGS sequence"/>
</dbReference>
<dbReference type="InterPro" id="IPR032466">
    <property type="entry name" value="Metal_Hydrolase"/>
</dbReference>
<dbReference type="PANTHER" id="PTHR43135:SF3">
    <property type="entry name" value="ALPHA-D-RIBOSE 1-METHYLPHOSPHONATE 5-TRIPHOSPHATE DIPHOSPHATASE"/>
    <property type="match status" value="1"/>
</dbReference>
<dbReference type="Pfam" id="PF01979">
    <property type="entry name" value="Amidohydro_1"/>
    <property type="match status" value="1"/>
</dbReference>
<feature type="domain" description="Amidohydrolase-related" evidence="1">
    <location>
        <begin position="337"/>
        <end position="434"/>
    </location>
</feature>
<dbReference type="Gene3D" id="2.30.40.10">
    <property type="entry name" value="Urease, subunit C, domain 1"/>
    <property type="match status" value="1"/>
</dbReference>
<protein>
    <submittedName>
        <fullName evidence="2">Amidohydrolase family protein</fullName>
    </submittedName>
</protein>
<gene>
    <name evidence="2" type="ORF">J7I42_04030</name>
</gene>
<evidence type="ECO:0000313" key="2">
    <source>
        <dbReference type="EMBL" id="MBO9199422.1"/>
    </source>
</evidence>
<accession>A0ABS3YP88</accession>
<dbReference type="InterPro" id="IPR011059">
    <property type="entry name" value="Metal-dep_hydrolase_composite"/>
</dbReference>
<name>A0ABS3YP88_9BACT</name>
<dbReference type="Gene3D" id="3.30.110.90">
    <property type="entry name" value="Amidohydrolase"/>
    <property type="match status" value="1"/>
</dbReference>
<evidence type="ECO:0000313" key="3">
    <source>
        <dbReference type="Proteomes" id="UP000677244"/>
    </source>
</evidence>
<dbReference type="SUPFAM" id="SSF51338">
    <property type="entry name" value="Composite domain of metallo-dependent hydrolases"/>
    <property type="match status" value="1"/>
</dbReference>
<dbReference type="EMBL" id="JAGHKO010000001">
    <property type="protein sequence ID" value="MBO9199422.1"/>
    <property type="molecule type" value="Genomic_DNA"/>
</dbReference>
<dbReference type="InterPro" id="IPR006680">
    <property type="entry name" value="Amidohydro-rel"/>
</dbReference>
<keyword evidence="3" id="KW-1185">Reference proteome</keyword>
<reference evidence="2 3" key="1">
    <citation type="submission" date="2021-03" db="EMBL/GenBank/DDBJ databases">
        <title>Assistant Professor.</title>
        <authorList>
            <person name="Huq M.A."/>
        </authorList>
    </citation>
    <scope>NUCLEOTIDE SEQUENCE [LARGE SCALE GENOMIC DNA]</scope>
    <source>
        <strain evidence="2 3">MAH-29</strain>
    </source>
</reference>
<organism evidence="2 3">
    <name type="scientific">Niastella soli</name>
    <dbReference type="NCBI Taxonomy" id="2821487"/>
    <lineage>
        <taxon>Bacteria</taxon>
        <taxon>Pseudomonadati</taxon>
        <taxon>Bacteroidota</taxon>
        <taxon>Chitinophagia</taxon>
        <taxon>Chitinophagales</taxon>
        <taxon>Chitinophagaceae</taxon>
        <taxon>Niastella</taxon>
    </lineage>
</organism>
<dbReference type="RefSeq" id="WP_209137488.1">
    <property type="nucleotide sequence ID" value="NZ_JAGHKO010000001.1"/>
</dbReference>
<comment type="caution">
    <text evidence="2">The sequence shown here is derived from an EMBL/GenBank/DDBJ whole genome shotgun (WGS) entry which is preliminary data.</text>
</comment>
<sequence length="438" mass="49317">MRYRSILLLAFLFQHCFNLYCQNQRSNRLIIANVNVIPLYKDTLLRGMDVFIENGKIQDLKQHAERGKSKLRKGLFIDGKGKYLMPALIDCHVHYGSNAALFQTYDSLYFQYGIVKGLALNGTPQLLQHRDSIRKGLVYGPEFQCSGPKVNDPSMTALQAKKLLQSLRDAGYDFVKIYSDLSKEGFYEISREAFKYRLRIAGHIPQRVTTSGVLHSNQELIAHAEEFLYNPPVNYLMGNIEIPEKPNPIYIPALADSVRFYQKAVSPTLIAFKSILQSAINLEAYVKTVPLVLSHPIAIAWQWSKETSFIPKKFSSPLSISRLQFGYEYQLKLVSAFNRAGVLLLAGTDAPTIPGLVPGLSLHQEMQLLHEAGLSNYEALKAATINPAHFLKIHSDFGTIEVGKEASLLMLNKNPLENISNTLEIESVFVKGKRIKNK</sequence>
<dbReference type="PANTHER" id="PTHR43135">
    <property type="entry name" value="ALPHA-D-RIBOSE 1-METHYLPHOSPHONATE 5-TRIPHOSPHATE DIPHOSPHATASE"/>
    <property type="match status" value="1"/>
</dbReference>
<evidence type="ECO:0000259" key="1">
    <source>
        <dbReference type="Pfam" id="PF01979"/>
    </source>
</evidence>
<dbReference type="Gene3D" id="3.40.50.10910">
    <property type="entry name" value="Amidohydrolase"/>
    <property type="match status" value="1"/>
</dbReference>
<proteinExistence type="predicted"/>
<dbReference type="Gene3D" id="1.20.58.520">
    <property type="entry name" value="Amidohydrolase"/>
    <property type="match status" value="1"/>
</dbReference>
<dbReference type="InterPro" id="IPR051781">
    <property type="entry name" value="Metallo-dep_Hydrolase"/>
</dbReference>